<dbReference type="CDD" id="cd00761">
    <property type="entry name" value="Glyco_tranf_GTA_type"/>
    <property type="match status" value="1"/>
</dbReference>
<feature type="coiled-coil region" evidence="1">
    <location>
        <begin position="317"/>
        <end position="344"/>
    </location>
</feature>
<evidence type="ECO:0000313" key="3">
    <source>
        <dbReference type="EMBL" id="QHT10851.1"/>
    </source>
</evidence>
<dbReference type="AlphaFoldDB" id="A0A6C0D2Q4"/>
<dbReference type="PANTHER" id="PTHR22916">
    <property type="entry name" value="GLYCOSYLTRANSFERASE"/>
    <property type="match status" value="1"/>
</dbReference>
<reference evidence="3" key="1">
    <citation type="journal article" date="2020" name="Nature">
        <title>Giant virus diversity and host interactions through global metagenomics.</title>
        <authorList>
            <person name="Schulz F."/>
            <person name="Roux S."/>
            <person name="Paez-Espino D."/>
            <person name="Jungbluth S."/>
            <person name="Walsh D.A."/>
            <person name="Denef V.J."/>
            <person name="McMahon K.D."/>
            <person name="Konstantinidis K.T."/>
            <person name="Eloe-Fadrosh E.A."/>
            <person name="Kyrpides N.C."/>
            <person name="Woyke T."/>
        </authorList>
    </citation>
    <scope>NUCLEOTIDE SEQUENCE</scope>
    <source>
        <strain evidence="3">GVMAG-M-3300023174-111</strain>
    </source>
</reference>
<name>A0A6C0D2Q4_9ZZZZ</name>
<dbReference type="InterPro" id="IPR029044">
    <property type="entry name" value="Nucleotide-diphossugar_trans"/>
</dbReference>
<feature type="domain" description="Glycosyltransferase 2-like" evidence="2">
    <location>
        <begin position="69"/>
        <end position="184"/>
    </location>
</feature>
<evidence type="ECO:0000259" key="2">
    <source>
        <dbReference type="Pfam" id="PF00535"/>
    </source>
</evidence>
<dbReference type="SUPFAM" id="SSF53448">
    <property type="entry name" value="Nucleotide-diphospho-sugar transferases"/>
    <property type="match status" value="1"/>
</dbReference>
<organism evidence="3">
    <name type="scientific">viral metagenome</name>
    <dbReference type="NCBI Taxonomy" id="1070528"/>
    <lineage>
        <taxon>unclassified sequences</taxon>
        <taxon>metagenomes</taxon>
        <taxon>organismal metagenomes</taxon>
    </lineage>
</organism>
<dbReference type="EMBL" id="MN739530">
    <property type="protein sequence ID" value="QHT10851.1"/>
    <property type="molecule type" value="Genomic_DNA"/>
</dbReference>
<evidence type="ECO:0000256" key="1">
    <source>
        <dbReference type="SAM" id="Coils"/>
    </source>
</evidence>
<dbReference type="Pfam" id="PF00535">
    <property type="entry name" value="Glycos_transf_2"/>
    <property type="match status" value="1"/>
</dbReference>
<feature type="coiled-coil region" evidence="1">
    <location>
        <begin position="369"/>
        <end position="424"/>
    </location>
</feature>
<dbReference type="Gene3D" id="3.90.550.10">
    <property type="entry name" value="Spore Coat Polysaccharide Biosynthesis Protein SpsA, Chain A"/>
    <property type="match status" value="1"/>
</dbReference>
<accession>A0A6C0D2Q4</accession>
<proteinExistence type="predicted"/>
<dbReference type="InterPro" id="IPR001173">
    <property type="entry name" value="Glyco_trans_2-like"/>
</dbReference>
<protein>
    <recommendedName>
        <fullName evidence="2">Glycosyltransferase 2-like domain-containing protein</fullName>
    </recommendedName>
</protein>
<keyword evidence="1" id="KW-0175">Coiled coil</keyword>
<sequence length="450" mass="52489">MANLRLSTSEPYDLKRHEGTKDKYIYPPKDNKNIISNIYIKTLSYRFYNQMTKNKKSGQSKAPQLPMVSVCTPTFNRRPFIPNMFQCFRNQDYPKHRIEWIIVDDGTDKIRDLIEKSNIPQIRYFEVDKKMTLGAKRNYMHKFARGQIIVYMDDDDYYPPERISHAVEMLEKTPNALCAGASEIYIYFKHISKMIQCGPYGPNHATAGTFAFKSKLLEITRYEEHAAVAEERAFLKDYTIPFVQLDTMKTILVFSHEHNTFDKRKMLENPHPDYLKESPKTVDSFIRKASEKPIRDFFMLQIDKLLEKYEPGEPKMKPDVLKQIKEIEEQRDKMIKEEMAKQQANGPIVLQRPGEAPIQLTQVQVVELMQQQQQQLQEIAKRSGELENMVTNLQKQLIEKTKAYQMLQKEMNKLKEEASSKVSNSFSKPEVIPIMVSKTAPEVVIDVNAP</sequence>